<protein>
    <submittedName>
        <fullName evidence="1">Uncharacterized protein</fullName>
    </submittedName>
</protein>
<sequence length="130" mass="15518">MIMFFRGINAKDGTSKETNEKDVITPAEDIYPISKSNIRYLSWVPAEQWDYRMLHYLLDKNTKQKKVIRYEITRVAYGIEDGDVFVLYEIERPDNKFCYPMFYIDTKPGSKFKLYQLARVLNKKPFENKP</sequence>
<dbReference type="Proteomes" id="UP000031668">
    <property type="component" value="Unassembled WGS sequence"/>
</dbReference>
<comment type="caution">
    <text evidence="1">The sequence shown here is derived from an EMBL/GenBank/DDBJ whole genome shotgun (WGS) entry which is preliminary data.</text>
</comment>
<evidence type="ECO:0000313" key="1">
    <source>
        <dbReference type="EMBL" id="KII68303.1"/>
    </source>
</evidence>
<keyword evidence="2" id="KW-1185">Reference proteome</keyword>
<evidence type="ECO:0000313" key="2">
    <source>
        <dbReference type="Proteomes" id="UP000031668"/>
    </source>
</evidence>
<reference evidence="1 2" key="1">
    <citation type="journal article" date="2014" name="Genome Biol. Evol.">
        <title>The genome of the myxosporean Thelohanellus kitauei shows adaptations to nutrient acquisition within its fish host.</title>
        <authorList>
            <person name="Yang Y."/>
            <person name="Xiong J."/>
            <person name="Zhou Z."/>
            <person name="Huo F."/>
            <person name="Miao W."/>
            <person name="Ran C."/>
            <person name="Liu Y."/>
            <person name="Zhang J."/>
            <person name="Feng J."/>
            <person name="Wang M."/>
            <person name="Wang M."/>
            <person name="Wang L."/>
            <person name="Yao B."/>
        </authorList>
    </citation>
    <scope>NUCLEOTIDE SEQUENCE [LARGE SCALE GENOMIC DNA]</scope>
    <source>
        <strain evidence="1">Wuqing</strain>
    </source>
</reference>
<dbReference type="AlphaFoldDB" id="A0A0C2JGF3"/>
<gene>
    <name evidence="1" type="ORF">RF11_06745</name>
</gene>
<name>A0A0C2JGF3_THEKT</name>
<proteinExistence type="predicted"/>
<accession>A0A0C2JGF3</accession>
<dbReference type="EMBL" id="JWZT01002870">
    <property type="protein sequence ID" value="KII68303.1"/>
    <property type="molecule type" value="Genomic_DNA"/>
</dbReference>
<organism evidence="1 2">
    <name type="scientific">Thelohanellus kitauei</name>
    <name type="common">Myxosporean</name>
    <dbReference type="NCBI Taxonomy" id="669202"/>
    <lineage>
        <taxon>Eukaryota</taxon>
        <taxon>Metazoa</taxon>
        <taxon>Cnidaria</taxon>
        <taxon>Myxozoa</taxon>
        <taxon>Myxosporea</taxon>
        <taxon>Bivalvulida</taxon>
        <taxon>Platysporina</taxon>
        <taxon>Myxobolidae</taxon>
        <taxon>Thelohanellus</taxon>
    </lineage>
</organism>